<keyword evidence="1" id="KW-1185">Reference proteome</keyword>
<name>A0A915CEY0_PARUN</name>
<protein>
    <submittedName>
        <fullName evidence="2">Ovule protein</fullName>
    </submittedName>
</protein>
<reference evidence="2" key="1">
    <citation type="submission" date="2022-11" db="UniProtKB">
        <authorList>
            <consortium name="WormBaseParasite"/>
        </authorList>
    </citation>
    <scope>IDENTIFICATION</scope>
</reference>
<proteinExistence type="predicted"/>
<dbReference type="AlphaFoldDB" id="A0A915CEY0"/>
<sequence length="73" mass="8185">MFNYHPITQSGSSTHGLVSVQHPYPIVLGTTRGNSISGLENKRIWSSPYSNVQEIFVFVTLTNNDMLLSMSHF</sequence>
<accession>A0A915CEY0</accession>
<evidence type="ECO:0000313" key="2">
    <source>
        <dbReference type="WBParaSite" id="PgR130_g018_t01"/>
    </source>
</evidence>
<organism evidence="1 2">
    <name type="scientific">Parascaris univalens</name>
    <name type="common">Nematode worm</name>
    <dbReference type="NCBI Taxonomy" id="6257"/>
    <lineage>
        <taxon>Eukaryota</taxon>
        <taxon>Metazoa</taxon>
        <taxon>Ecdysozoa</taxon>
        <taxon>Nematoda</taxon>
        <taxon>Chromadorea</taxon>
        <taxon>Rhabditida</taxon>
        <taxon>Spirurina</taxon>
        <taxon>Ascaridomorpha</taxon>
        <taxon>Ascaridoidea</taxon>
        <taxon>Ascarididae</taxon>
        <taxon>Parascaris</taxon>
    </lineage>
</organism>
<dbReference type="WBParaSite" id="PgR130_g018_t01">
    <property type="protein sequence ID" value="PgR130_g018_t01"/>
    <property type="gene ID" value="PgR130_g018"/>
</dbReference>
<evidence type="ECO:0000313" key="1">
    <source>
        <dbReference type="Proteomes" id="UP000887569"/>
    </source>
</evidence>
<dbReference type="Proteomes" id="UP000887569">
    <property type="component" value="Unplaced"/>
</dbReference>